<proteinExistence type="predicted"/>
<evidence type="ECO:0000313" key="3">
    <source>
        <dbReference type="Proteomes" id="UP000246005"/>
    </source>
</evidence>
<sequence>MSSFTRSFAVLGASLLVGTGLMLATAGPAAASDVQLATPSSGEVTVLGGASKVCTRSGQDVDVWCDLEVPGTFPGGTVHVDVDVSGPDRASREWSLYVDFRKVCRAPYTANDPARSWTCRNVPRGKMRLSASKPPWEQAAIGVRW</sequence>
<keyword evidence="1" id="KW-0732">Signal</keyword>
<organism evidence="2 3">
    <name type="scientific">Lentzea atacamensis</name>
    <dbReference type="NCBI Taxonomy" id="531938"/>
    <lineage>
        <taxon>Bacteria</taxon>
        <taxon>Bacillati</taxon>
        <taxon>Actinomycetota</taxon>
        <taxon>Actinomycetes</taxon>
        <taxon>Pseudonocardiales</taxon>
        <taxon>Pseudonocardiaceae</taxon>
        <taxon>Lentzea</taxon>
    </lineage>
</organism>
<evidence type="ECO:0008006" key="4">
    <source>
        <dbReference type="Google" id="ProtNLM"/>
    </source>
</evidence>
<evidence type="ECO:0000313" key="2">
    <source>
        <dbReference type="EMBL" id="PWK83614.1"/>
    </source>
</evidence>
<name>A0A316HT62_9PSEU</name>
<feature type="chain" id="PRO_5016300227" description="Secreted protein" evidence="1">
    <location>
        <begin position="32"/>
        <end position="145"/>
    </location>
</feature>
<gene>
    <name evidence="2" type="ORF">C8D88_11070</name>
</gene>
<reference evidence="2 3" key="1">
    <citation type="submission" date="2018-05" db="EMBL/GenBank/DDBJ databases">
        <title>Genomic Encyclopedia of Type Strains, Phase IV (KMG-IV): sequencing the most valuable type-strain genomes for metagenomic binning, comparative biology and taxonomic classification.</title>
        <authorList>
            <person name="Goeker M."/>
        </authorList>
    </citation>
    <scope>NUCLEOTIDE SEQUENCE [LARGE SCALE GENOMIC DNA]</scope>
    <source>
        <strain evidence="2 3">DSM 45480</strain>
    </source>
</reference>
<protein>
    <recommendedName>
        <fullName evidence="4">Secreted protein</fullName>
    </recommendedName>
</protein>
<dbReference type="Proteomes" id="UP000246005">
    <property type="component" value="Unassembled WGS sequence"/>
</dbReference>
<feature type="signal peptide" evidence="1">
    <location>
        <begin position="1"/>
        <end position="31"/>
    </location>
</feature>
<dbReference type="AlphaFoldDB" id="A0A316HT62"/>
<comment type="caution">
    <text evidence="2">The sequence shown here is derived from an EMBL/GenBank/DDBJ whole genome shotgun (WGS) entry which is preliminary data.</text>
</comment>
<evidence type="ECO:0000256" key="1">
    <source>
        <dbReference type="SAM" id="SignalP"/>
    </source>
</evidence>
<dbReference type="EMBL" id="QGHB01000010">
    <property type="protein sequence ID" value="PWK83614.1"/>
    <property type="molecule type" value="Genomic_DNA"/>
</dbReference>
<accession>A0A316HT62</accession>